<proteinExistence type="predicted"/>
<evidence type="ECO:0000313" key="2">
    <source>
        <dbReference type="Proteomes" id="UP000220251"/>
    </source>
</evidence>
<gene>
    <name evidence="1" type="ORF">ELAC_0396</name>
</gene>
<protein>
    <submittedName>
        <fullName evidence="1">Uncharacterized protein</fullName>
    </submittedName>
</protein>
<name>A0A0H5DNH2_9BACT</name>
<dbReference type="EMBL" id="CWGJ01000006">
    <property type="protein sequence ID" value="CRX37757.1"/>
    <property type="molecule type" value="Genomic_DNA"/>
</dbReference>
<dbReference type="AlphaFoldDB" id="A0A0H5DNH2"/>
<keyword evidence="2" id="KW-1185">Reference proteome</keyword>
<accession>A0A0H5DNH2</accession>
<sequence>MGVNTEFTGGNNIFVPQNTEQGAQVQQGVVQVAATVADSITFAVSAGQLNPSQETLNGLNAGNPVVEFAVAYDTTGAVSSAQVNMWFSPNMMVALSINLTEMQKQLTESRAAEIGAKVEAMNMIWDFSQNMANAIIQAGQIESQMHMMEGVAGVMTAAGGVMGVGLAGANAHAVVNSTPGNTKWPGLQSFMSSGGGTALNSVMNGLGQAVTGFIKSSLVLEKAEWEAEKEIQSALKQLYSQILSSAQQSDQELLELVKKALDMMKQVFEANARAHNSFMPRS</sequence>
<organism evidence="1 2">
    <name type="scientific">Estrella lausannensis</name>
    <dbReference type="NCBI Taxonomy" id="483423"/>
    <lineage>
        <taxon>Bacteria</taxon>
        <taxon>Pseudomonadati</taxon>
        <taxon>Chlamydiota</taxon>
        <taxon>Chlamydiia</taxon>
        <taxon>Parachlamydiales</taxon>
        <taxon>Candidatus Criblamydiaceae</taxon>
        <taxon>Estrella</taxon>
    </lineage>
</organism>
<dbReference type="RefSeq" id="WP_098037613.1">
    <property type="nucleotide sequence ID" value="NZ_CWGJ01000006.1"/>
</dbReference>
<evidence type="ECO:0000313" key="1">
    <source>
        <dbReference type="EMBL" id="CRX37757.1"/>
    </source>
</evidence>
<dbReference type="Proteomes" id="UP000220251">
    <property type="component" value="Unassembled WGS sequence"/>
</dbReference>
<reference evidence="2" key="1">
    <citation type="submission" date="2015-06" db="EMBL/GenBank/DDBJ databases">
        <authorList>
            <person name="Bertelli C."/>
        </authorList>
    </citation>
    <scope>NUCLEOTIDE SEQUENCE [LARGE SCALE GENOMIC DNA]</scope>
    <source>
        <strain evidence="2">CRIB-30</strain>
    </source>
</reference>